<proteinExistence type="predicted"/>
<comment type="caution">
    <text evidence="3">The sequence shown here is derived from an EMBL/GenBank/DDBJ whole genome shotgun (WGS) entry which is preliminary data.</text>
</comment>
<accession>A0ABT7XUL1</accession>
<evidence type="ECO:0000313" key="4">
    <source>
        <dbReference type="Proteomes" id="UP001168540"/>
    </source>
</evidence>
<evidence type="ECO:0000259" key="2">
    <source>
        <dbReference type="Pfam" id="PF00892"/>
    </source>
</evidence>
<feature type="transmembrane region" description="Helical" evidence="1">
    <location>
        <begin position="154"/>
        <end position="171"/>
    </location>
</feature>
<feature type="transmembrane region" description="Helical" evidence="1">
    <location>
        <begin position="5"/>
        <end position="25"/>
    </location>
</feature>
<dbReference type="InterPro" id="IPR000620">
    <property type="entry name" value="EamA_dom"/>
</dbReference>
<dbReference type="SUPFAM" id="SSF103481">
    <property type="entry name" value="Multidrug resistance efflux transporter EmrE"/>
    <property type="match status" value="1"/>
</dbReference>
<name>A0ABT7XUL1_9NEIS</name>
<feature type="transmembrane region" description="Helical" evidence="1">
    <location>
        <begin position="31"/>
        <end position="53"/>
    </location>
</feature>
<gene>
    <name evidence="3" type="ORF">QU481_21590</name>
</gene>
<reference evidence="3" key="1">
    <citation type="submission" date="2023-06" db="EMBL/GenBank/DDBJ databases">
        <authorList>
            <person name="Zhang S."/>
        </authorList>
    </citation>
    <scope>NUCLEOTIDE SEQUENCE</scope>
    <source>
        <strain evidence="3">SG2303</strain>
    </source>
</reference>
<sequence length="308" mass="33123">MKRGIFYAGMAGAAWGSIFLVPRLLPEFSPLALSCARYVLYGVVSLVVLLPKAHRVLPQLTRRDVVVLVKLALTGNLVFYTLLSAAIQLAGVTTASLIVGVLPVTITLAGRRDAGAVPLARLVWPLALVLTGVGCINLETFLTAGLGAASLGDRALGVLCAAVALLCWTQFATDNARYLKQSRFNSSDWSSLWGVTTGLLSALVWGLAEAFSFAGTTHLPAERWQLFWVLNAGAALLGSWFGNWMWNSATRRLPLTLGGQLIVFETLFALLYGFLYLQRLPTALELIAATLLIGGVCWTVRRHGAVHS</sequence>
<dbReference type="Pfam" id="PF00892">
    <property type="entry name" value="EamA"/>
    <property type="match status" value="1"/>
</dbReference>
<feature type="transmembrane region" description="Helical" evidence="1">
    <location>
        <begin position="283"/>
        <end position="300"/>
    </location>
</feature>
<keyword evidence="1" id="KW-0812">Transmembrane</keyword>
<feature type="transmembrane region" description="Helical" evidence="1">
    <location>
        <begin position="65"/>
        <end position="83"/>
    </location>
</feature>
<dbReference type="RefSeq" id="WP_289832061.1">
    <property type="nucleotide sequence ID" value="NZ_JAUEDK010000067.1"/>
</dbReference>
<keyword evidence="1" id="KW-0472">Membrane</keyword>
<feature type="transmembrane region" description="Helical" evidence="1">
    <location>
        <begin position="122"/>
        <end position="142"/>
    </location>
</feature>
<keyword evidence="4" id="KW-1185">Reference proteome</keyword>
<dbReference type="EMBL" id="JAUEDK010000067">
    <property type="protein sequence ID" value="MDN0077423.1"/>
    <property type="molecule type" value="Genomic_DNA"/>
</dbReference>
<feature type="transmembrane region" description="Helical" evidence="1">
    <location>
        <begin position="192"/>
        <end position="214"/>
    </location>
</feature>
<keyword evidence="1" id="KW-1133">Transmembrane helix</keyword>
<organism evidence="3 4">
    <name type="scientific">Crenobacter oryzisoli</name>
    <dbReference type="NCBI Taxonomy" id="3056844"/>
    <lineage>
        <taxon>Bacteria</taxon>
        <taxon>Pseudomonadati</taxon>
        <taxon>Pseudomonadota</taxon>
        <taxon>Betaproteobacteria</taxon>
        <taxon>Neisseriales</taxon>
        <taxon>Neisseriaceae</taxon>
        <taxon>Crenobacter</taxon>
    </lineage>
</organism>
<dbReference type="Proteomes" id="UP001168540">
    <property type="component" value="Unassembled WGS sequence"/>
</dbReference>
<feature type="transmembrane region" description="Helical" evidence="1">
    <location>
        <begin position="253"/>
        <end position="277"/>
    </location>
</feature>
<feature type="transmembrane region" description="Helical" evidence="1">
    <location>
        <begin position="89"/>
        <end position="110"/>
    </location>
</feature>
<dbReference type="InterPro" id="IPR037185">
    <property type="entry name" value="EmrE-like"/>
</dbReference>
<evidence type="ECO:0000313" key="3">
    <source>
        <dbReference type="EMBL" id="MDN0077423.1"/>
    </source>
</evidence>
<feature type="domain" description="EamA" evidence="2">
    <location>
        <begin position="3"/>
        <end position="133"/>
    </location>
</feature>
<feature type="transmembrane region" description="Helical" evidence="1">
    <location>
        <begin position="226"/>
        <end position="246"/>
    </location>
</feature>
<evidence type="ECO:0000256" key="1">
    <source>
        <dbReference type="SAM" id="Phobius"/>
    </source>
</evidence>
<protein>
    <submittedName>
        <fullName evidence="3">DMT family transporter</fullName>
    </submittedName>
</protein>